<organism evidence="3 4">
    <name type="scientific">Sphaeroforma arctica JP610</name>
    <dbReference type="NCBI Taxonomy" id="667725"/>
    <lineage>
        <taxon>Eukaryota</taxon>
        <taxon>Ichthyosporea</taxon>
        <taxon>Ichthyophonida</taxon>
        <taxon>Sphaeroforma</taxon>
    </lineage>
</organism>
<dbReference type="PANTHER" id="PTHR47447">
    <property type="entry name" value="OS03G0856100 PROTEIN"/>
    <property type="match status" value="1"/>
</dbReference>
<feature type="repeat" description="PPR" evidence="2">
    <location>
        <begin position="9"/>
        <end position="43"/>
    </location>
</feature>
<dbReference type="InterPro" id="IPR036063">
    <property type="entry name" value="Smr_dom_sf"/>
</dbReference>
<accession>A0A0L0F1R2</accession>
<dbReference type="Pfam" id="PF13041">
    <property type="entry name" value="PPR_2"/>
    <property type="match status" value="1"/>
</dbReference>
<dbReference type="InterPro" id="IPR002885">
    <property type="entry name" value="PPR_rpt"/>
</dbReference>
<dbReference type="SUPFAM" id="SSF160443">
    <property type="entry name" value="SMR domain-like"/>
    <property type="match status" value="1"/>
</dbReference>
<feature type="repeat" description="PPR" evidence="2">
    <location>
        <begin position="44"/>
        <end position="78"/>
    </location>
</feature>
<dbReference type="Gene3D" id="3.30.1370.110">
    <property type="match status" value="1"/>
</dbReference>
<evidence type="ECO:0008006" key="5">
    <source>
        <dbReference type="Google" id="ProtNLM"/>
    </source>
</evidence>
<dbReference type="GeneID" id="25917342"/>
<dbReference type="OrthoDB" id="10265925at2759"/>
<dbReference type="AlphaFoldDB" id="A0A0L0F1R2"/>
<reference evidence="3 4" key="1">
    <citation type="submission" date="2011-02" db="EMBL/GenBank/DDBJ databases">
        <title>The Genome Sequence of Sphaeroforma arctica JP610.</title>
        <authorList>
            <consortium name="The Broad Institute Genome Sequencing Platform"/>
            <person name="Russ C."/>
            <person name="Cuomo C."/>
            <person name="Young S.K."/>
            <person name="Zeng Q."/>
            <person name="Gargeya S."/>
            <person name="Alvarado L."/>
            <person name="Berlin A."/>
            <person name="Chapman S.B."/>
            <person name="Chen Z."/>
            <person name="Freedman E."/>
            <person name="Gellesch M."/>
            <person name="Goldberg J."/>
            <person name="Griggs A."/>
            <person name="Gujja S."/>
            <person name="Heilman E."/>
            <person name="Heiman D."/>
            <person name="Howarth C."/>
            <person name="Mehta T."/>
            <person name="Neiman D."/>
            <person name="Pearson M."/>
            <person name="Roberts A."/>
            <person name="Saif S."/>
            <person name="Shea T."/>
            <person name="Shenoy N."/>
            <person name="Sisk P."/>
            <person name="Stolte C."/>
            <person name="Sykes S."/>
            <person name="White J."/>
            <person name="Yandava C."/>
            <person name="Burger G."/>
            <person name="Gray M.W."/>
            <person name="Holland P.W.H."/>
            <person name="King N."/>
            <person name="Lang F.B.F."/>
            <person name="Roger A.J."/>
            <person name="Ruiz-Trillo I."/>
            <person name="Haas B."/>
            <person name="Nusbaum C."/>
            <person name="Birren B."/>
        </authorList>
    </citation>
    <scope>NUCLEOTIDE SEQUENCE [LARGE SCALE GENOMIC DNA]</scope>
    <source>
        <strain evidence="3 4">JP610</strain>
    </source>
</reference>
<dbReference type="Gene3D" id="1.25.40.10">
    <property type="entry name" value="Tetratricopeptide repeat domain"/>
    <property type="match status" value="1"/>
</dbReference>
<dbReference type="RefSeq" id="XP_014144534.1">
    <property type="nucleotide sequence ID" value="XM_014289059.1"/>
</dbReference>
<evidence type="ECO:0000313" key="4">
    <source>
        <dbReference type="Proteomes" id="UP000054560"/>
    </source>
</evidence>
<protein>
    <recommendedName>
        <fullName evidence="5">Pentacotripeptide-repeat region of PRORP domain-containing protein</fullName>
    </recommendedName>
</protein>
<dbReference type="NCBIfam" id="TIGR00756">
    <property type="entry name" value="PPR"/>
    <property type="match status" value="2"/>
</dbReference>
<dbReference type="PROSITE" id="PS51375">
    <property type="entry name" value="PPR"/>
    <property type="match status" value="2"/>
</dbReference>
<dbReference type="Proteomes" id="UP000054560">
    <property type="component" value="Unassembled WGS sequence"/>
</dbReference>
<dbReference type="EMBL" id="KQ250618">
    <property type="protein sequence ID" value="KNC70632.1"/>
    <property type="molecule type" value="Genomic_DNA"/>
</dbReference>
<keyword evidence="1" id="KW-0677">Repeat</keyword>
<dbReference type="InterPro" id="IPR011990">
    <property type="entry name" value="TPR-like_helical_dom_sf"/>
</dbReference>
<name>A0A0L0F1R2_9EUKA</name>
<proteinExistence type="predicted"/>
<sequence>MDIKGIKRDTITYSAVISACGKGVKWQYALDLFDEMEIKGITRNTITYNAAITACGRGNQCKKALEIFMEMSEKNIPKAHGSYIAIIQALGSDCTNNDVIDALYEDMLTSLPDFGQRWLRLNRHGMLDLHDHSQYMAQAATRRLLRILQKQEGYDSPEKSSELKCIIVGQGNDSADGLQLLKAVQAQLESLSPPIASYTQSENSGQLALNKRDLGDWLKHKA</sequence>
<dbReference type="eggNOG" id="KOG4197">
    <property type="taxonomic scope" value="Eukaryota"/>
</dbReference>
<gene>
    <name evidence="3" type="ORF">SARC_16838</name>
</gene>
<dbReference type="PROSITE" id="PS51257">
    <property type="entry name" value="PROKAR_LIPOPROTEIN"/>
    <property type="match status" value="1"/>
</dbReference>
<dbReference type="STRING" id="667725.A0A0L0F1R2"/>
<evidence type="ECO:0000256" key="2">
    <source>
        <dbReference type="PROSITE-ProRule" id="PRU00708"/>
    </source>
</evidence>
<keyword evidence="4" id="KW-1185">Reference proteome</keyword>
<dbReference type="PANTHER" id="PTHR47447:SF17">
    <property type="entry name" value="OS12G0638900 PROTEIN"/>
    <property type="match status" value="1"/>
</dbReference>
<evidence type="ECO:0000256" key="1">
    <source>
        <dbReference type="ARBA" id="ARBA00022737"/>
    </source>
</evidence>
<evidence type="ECO:0000313" key="3">
    <source>
        <dbReference type="EMBL" id="KNC70632.1"/>
    </source>
</evidence>